<accession>A0AAN8PNN8</accession>
<evidence type="ECO:0000256" key="1">
    <source>
        <dbReference type="SAM" id="MobiDB-lite"/>
    </source>
</evidence>
<feature type="compositionally biased region" description="Basic and acidic residues" evidence="1">
    <location>
        <begin position="32"/>
        <end position="42"/>
    </location>
</feature>
<name>A0AAN8PNN8_PATCE</name>
<organism evidence="2 3">
    <name type="scientific">Patella caerulea</name>
    <name type="common">Rayed Mediterranean limpet</name>
    <dbReference type="NCBI Taxonomy" id="87958"/>
    <lineage>
        <taxon>Eukaryota</taxon>
        <taxon>Metazoa</taxon>
        <taxon>Spiralia</taxon>
        <taxon>Lophotrochozoa</taxon>
        <taxon>Mollusca</taxon>
        <taxon>Gastropoda</taxon>
        <taxon>Patellogastropoda</taxon>
        <taxon>Patelloidea</taxon>
        <taxon>Patellidae</taxon>
        <taxon>Patella</taxon>
    </lineage>
</organism>
<proteinExistence type="predicted"/>
<evidence type="ECO:0000313" key="3">
    <source>
        <dbReference type="Proteomes" id="UP001347796"/>
    </source>
</evidence>
<feature type="region of interest" description="Disordered" evidence="1">
    <location>
        <begin position="1"/>
        <end position="42"/>
    </location>
</feature>
<sequence length="131" mass="15043">MSSSAQRMRKRMGVDLDFRKKESQRISNLQKKQRESMNETQLKELRKKNREKVAAWRLKQKDKNKLKLSITSSGFKTPQSKGKAIRKLVDVLPVSPRKRVSAVCGLADRICLSLINKLDDNLNPVIVNPNL</sequence>
<keyword evidence="3" id="KW-1185">Reference proteome</keyword>
<dbReference type="AlphaFoldDB" id="A0AAN8PNN8"/>
<dbReference type="EMBL" id="JAZGQO010000011">
    <property type="protein sequence ID" value="KAK6172965.1"/>
    <property type="molecule type" value="Genomic_DNA"/>
</dbReference>
<gene>
    <name evidence="2" type="ORF">SNE40_016512</name>
</gene>
<evidence type="ECO:0000313" key="2">
    <source>
        <dbReference type="EMBL" id="KAK6172965.1"/>
    </source>
</evidence>
<dbReference type="Proteomes" id="UP001347796">
    <property type="component" value="Unassembled WGS sequence"/>
</dbReference>
<comment type="caution">
    <text evidence="2">The sequence shown here is derived from an EMBL/GenBank/DDBJ whole genome shotgun (WGS) entry which is preliminary data.</text>
</comment>
<reference evidence="2 3" key="1">
    <citation type="submission" date="2024-01" db="EMBL/GenBank/DDBJ databases">
        <title>The genome of the rayed Mediterranean limpet Patella caerulea (Linnaeus, 1758).</title>
        <authorList>
            <person name="Anh-Thu Weber A."/>
            <person name="Halstead-Nussloch G."/>
        </authorList>
    </citation>
    <scope>NUCLEOTIDE SEQUENCE [LARGE SCALE GENOMIC DNA]</scope>
    <source>
        <strain evidence="2">AATW-2023a</strain>
        <tissue evidence="2">Whole specimen</tissue>
    </source>
</reference>
<feature type="compositionally biased region" description="Basic and acidic residues" evidence="1">
    <location>
        <begin position="12"/>
        <end position="24"/>
    </location>
</feature>
<protein>
    <submittedName>
        <fullName evidence="2">Uncharacterized protein</fullName>
    </submittedName>
</protein>